<dbReference type="PROSITE" id="PS51257">
    <property type="entry name" value="PROKAR_LIPOPROTEIN"/>
    <property type="match status" value="1"/>
</dbReference>
<evidence type="ECO:0000256" key="1">
    <source>
        <dbReference type="SAM" id="SignalP"/>
    </source>
</evidence>
<accession>A0A5N8X3V2</accession>
<evidence type="ECO:0000313" key="2">
    <source>
        <dbReference type="EMBL" id="MPY54253.1"/>
    </source>
</evidence>
<evidence type="ECO:0000313" key="3">
    <source>
        <dbReference type="Proteomes" id="UP000373149"/>
    </source>
</evidence>
<sequence length="149" mass="15559">MRLRRAGTVLGAAVLTVLTIPANAHAAAIACGGGTSTGRVAVNGCISAQRQLHGHAPFKEVTAYVKLRNTGTRAVNVSYEAYWRTSGFDWTKLGSSRTNVGAGMTVGPLEVGTKDRACDGIKVEIRVRAQVGGGSWSGWAPASTKQCQT</sequence>
<keyword evidence="1" id="KW-0732">Signal</keyword>
<reference evidence="2 3" key="1">
    <citation type="submission" date="2019-09" db="EMBL/GenBank/DDBJ databases">
        <authorList>
            <person name="Duangmal K."/>
            <person name="Teo W.F.A."/>
            <person name="Lipun K."/>
        </authorList>
    </citation>
    <scope>NUCLEOTIDE SEQUENCE [LARGE SCALE GENOMIC DNA]</scope>
    <source>
        <strain evidence="2 3">K1PN6</strain>
    </source>
</reference>
<comment type="caution">
    <text evidence="2">The sequence shown here is derived from an EMBL/GenBank/DDBJ whole genome shotgun (WGS) entry which is preliminary data.</text>
</comment>
<feature type="chain" id="PRO_5024431566" description="Secreted protein" evidence="1">
    <location>
        <begin position="27"/>
        <end position="149"/>
    </location>
</feature>
<proteinExistence type="predicted"/>
<name>A0A5N8X3V2_9ACTN</name>
<dbReference type="Proteomes" id="UP000373149">
    <property type="component" value="Unassembled WGS sequence"/>
</dbReference>
<protein>
    <recommendedName>
        <fullName evidence="4">Secreted protein</fullName>
    </recommendedName>
</protein>
<organism evidence="2 3">
    <name type="scientific">Streptomyces acidicola</name>
    <dbReference type="NCBI Taxonomy" id="2596892"/>
    <lineage>
        <taxon>Bacteria</taxon>
        <taxon>Bacillati</taxon>
        <taxon>Actinomycetota</taxon>
        <taxon>Actinomycetes</taxon>
        <taxon>Kitasatosporales</taxon>
        <taxon>Streptomycetaceae</taxon>
        <taxon>Streptomyces</taxon>
    </lineage>
</organism>
<dbReference type="AlphaFoldDB" id="A0A5N8X3V2"/>
<dbReference type="EMBL" id="VMNX01000257">
    <property type="protein sequence ID" value="MPY54253.1"/>
    <property type="molecule type" value="Genomic_DNA"/>
</dbReference>
<evidence type="ECO:0008006" key="4">
    <source>
        <dbReference type="Google" id="ProtNLM"/>
    </source>
</evidence>
<feature type="signal peptide" evidence="1">
    <location>
        <begin position="1"/>
        <end position="26"/>
    </location>
</feature>
<keyword evidence="3" id="KW-1185">Reference proteome</keyword>
<gene>
    <name evidence="2" type="ORF">FPZ41_39145</name>
</gene>